<dbReference type="EMBL" id="OC959258">
    <property type="protein sequence ID" value="CAD7665233.1"/>
    <property type="molecule type" value="Genomic_DNA"/>
</dbReference>
<dbReference type="EMBL" id="CAJPVJ010044433">
    <property type="protein sequence ID" value="CAG2182370.1"/>
    <property type="molecule type" value="Genomic_DNA"/>
</dbReference>
<keyword evidence="2" id="KW-1185">Reference proteome</keyword>
<reference evidence="1" key="1">
    <citation type="submission" date="2020-11" db="EMBL/GenBank/DDBJ databases">
        <authorList>
            <person name="Tran Van P."/>
        </authorList>
    </citation>
    <scope>NUCLEOTIDE SEQUENCE</scope>
</reference>
<feature type="non-terminal residue" evidence="1">
    <location>
        <position position="138"/>
    </location>
</feature>
<gene>
    <name evidence="1" type="ORF">ONB1V03_LOCUS21791</name>
</gene>
<proteinExistence type="predicted"/>
<dbReference type="Proteomes" id="UP000728032">
    <property type="component" value="Unassembled WGS sequence"/>
</dbReference>
<protein>
    <submittedName>
        <fullName evidence="1">Uncharacterized protein</fullName>
    </submittedName>
</protein>
<evidence type="ECO:0000313" key="2">
    <source>
        <dbReference type="Proteomes" id="UP000728032"/>
    </source>
</evidence>
<accession>A0A7R9R0H4</accession>
<sequence length="138" mass="16116">MGESQDMNLLIDCIVNYAKEYHVKRLDPFYMRDKQTMDFNEYVTVIINQCIIFGATNIKRVSNDTQFKSLGDKRFSIGCDLLMTDLRVNVNFDAKLGFPKYRLHPQLKTCCVSINSFVFNIEFILNIKQQSIRVNRVS</sequence>
<evidence type="ECO:0000313" key="1">
    <source>
        <dbReference type="EMBL" id="CAD7665233.1"/>
    </source>
</evidence>
<dbReference type="OrthoDB" id="10390165at2759"/>
<name>A0A7R9R0H4_9ACAR</name>
<dbReference type="AlphaFoldDB" id="A0A7R9R0H4"/>
<organism evidence="1">
    <name type="scientific">Oppiella nova</name>
    <dbReference type="NCBI Taxonomy" id="334625"/>
    <lineage>
        <taxon>Eukaryota</taxon>
        <taxon>Metazoa</taxon>
        <taxon>Ecdysozoa</taxon>
        <taxon>Arthropoda</taxon>
        <taxon>Chelicerata</taxon>
        <taxon>Arachnida</taxon>
        <taxon>Acari</taxon>
        <taxon>Acariformes</taxon>
        <taxon>Sarcoptiformes</taxon>
        <taxon>Oribatida</taxon>
        <taxon>Brachypylina</taxon>
        <taxon>Oppioidea</taxon>
        <taxon>Oppiidae</taxon>
        <taxon>Oppiella</taxon>
    </lineage>
</organism>